<dbReference type="Proteomes" id="UP001580430">
    <property type="component" value="Unassembled WGS sequence"/>
</dbReference>
<comment type="caution">
    <text evidence="1">The sequence shown here is derived from an EMBL/GenBank/DDBJ whole genome shotgun (WGS) entry which is preliminary data.</text>
</comment>
<proteinExistence type="predicted"/>
<accession>A0ABV5BVB7</accession>
<reference evidence="1 2" key="1">
    <citation type="submission" date="2024-09" db="EMBL/GenBank/DDBJ databases">
        <title>Paenibacillus zeirhizospherea sp. nov., isolated from surface of the maize (Zea mays) roots in a horticulture field, Hungary.</title>
        <authorList>
            <person name="Marton D."/>
            <person name="Farkas M."/>
            <person name="Bedics A."/>
            <person name="Toth E."/>
            <person name="Tancsics A."/>
            <person name="Boka K."/>
            <person name="Marati G."/>
            <person name="Kriszt B."/>
            <person name="Cserhati M."/>
        </authorList>
    </citation>
    <scope>NUCLEOTIDE SEQUENCE [LARGE SCALE GENOMIC DNA]</scope>
    <source>
        <strain evidence="1 2">JCM 18446</strain>
    </source>
</reference>
<evidence type="ECO:0000313" key="1">
    <source>
        <dbReference type="EMBL" id="MFB5758953.1"/>
    </source>
</evidence>
<sequence length="147" mass="16772">MDWILNMEAGKELDSLVHKVLYGYDMNIRHVHVCPNCGWECNDLETSSRCQACWGNGERVTMDDSEEMYNFHPSTDMNTAFKLANLEGIAVIPQSSDKGFRWYTCDLESVHYRGGEIALHKYKDTGISCDSAAEAICKCYLQVKMNR</sequence>
<organism evidence="1 2">
    <name type="scientific">Paenibacillus medicaginis</name>
    <dbReference type="NCBI Taxonomy" id="1470560"/>
    <lineage>
        <taxon>Bacteria</taxon>
        <taxon>Bacillati</taxon>
        <taxon>Bacillota</taxon>
        <taxon>Bacilli</taxon>
        <taxon>Bacillales</taxon>
        <taxon>Paenibacillaceae</taxon>
        <taxon>Paenibacillus</taxon>
    </lineage>
</organism>
<evidence type="ECO:0000313" key="2">
    <source>
        <dbReference type="Proteomes" id="UP001580430"/>
    </source>
</evidence>
<dbReference type="EMBL" id="JBHIRY010000001">
    <property type="protein sequence ID" value="MFB5758953.1"/>
    <property type="molecule type" value="Genomic_DNA"/>
</dbReference>
<keyword evidence="2" id="KW-1185">Reference proteome</keyword>
<evidence type="ECO:0008006" key="3">
    <source>
        <dbReference type="Google" id="ProtNLM"/>
    </source>
</evidence>
<protein>
    <recommendedName>
        <fullName evidence="3">Phage ABA sandwich domain-containing protein</fullName>
    </recommendedName>
</protein>
<gene>
    <name evidence="1" type="ORF">ACE5LO_00970</name>
</gene>
<dbReference type="RefSeq" id="WP_375518205.1">
    <property type="nucleotide sequence ID" value="NZ_JBHIRY010000001.1"/>
</dbReference>
<name>A0ABV5BVB7_9BACL</name>